<feature type="coiled-coil region" evidence="10">
    <location>
        <begin position="639"/>
        <end position="673"/>
    </location>
</feature>
<feature type="coiled-coil region" evidence="10">
    <location>
        <begin position="99"/>
        <end position="133"/>
    </location>
</feature>
<evidence type="ECO:0000256" key="2">
    <source>
        <dbReference type="ARBA" id="ARBA00022744"/>
    </source>
</evidence>
<dbReference type="SMART" id="SM01391">
    <property type="entry name" value="Filament"/>
    <property type="match status" value="2"/>
</dbReference>
<feature type="region of interest" description="Disordered" evidence="11">
    <location>
        <begin position="964"/>
        <end position="1000"/>
    </location>
</feature>
<protein>
    <recommendedName>
        <fullName evidence="6">Keratin, type I cytoskeletal 19</fullName>
    </recommendedName>
    <alternativeName>
        <fullName evidence="7">Cytokeratin-19</fullName>
    </alternativeName>
    <alternativeName>
        <fullName evidence="8">Keratin-19</fullName>
    </alternativeName>
</protein>
<feature type="domain" description="IF rod" evidence="12">
    <location>
        <begin position="95"/>
        <end position="406"/>
    </location>
</feature>
<evidence type="ECO:0000256" key="3">
    <source>
        <dbReference type="ARBA" id="ARBA00022754"/>
    </source>
</evidence>
<evidence type="ECO:0000256" key="11">
    <source>
        <dbReference type="SAM" id="MobiDB-lite"/>
    </source>
</evidence>
<comment type="similarity">
    <text evidence="9">Belongs to the intermediate filament family.</text>
</comment>
<evidence type="ECO:0000313" key="13">
    <source>
        <dbReference type="Proteomes" id="UP001652622"/>
    </source>
</evidence>
<dbReference type="Proteomes" id="UP001652622">
    <property type="component" value="Unplaced"/>
</dbReference>
<keyword evidence="3 9" id="KW-0403">Intermediate filament</keyword>
<feature type="coiled-coil region" evidence="10">
    <location>
        <begin position="198"/>
        <end position="239"/>
    </location>
</feature>
<dbReference type="PRINTS" id="PR01248">
    <property type="entry name" value="TYPE1KERATIN"/>
</dbReference>
<dbReference type="SUPFAM" id="SSF46579">
    <property type="entry name" value="Prefoldin"/>
    <property type="match status" value="2"/>
</dbReference>
<feature type="coiled-coil region" evidence="10">
    <location>
        <begin position="357"/>
        <end position="398"/>
    </location>
</feature>
<name>A0ABM3ZHG9_PANGU</name>
<evidence type="ECO:0000256" key="10">
    <source>
        <dbReference type="SAM" id="Coils"/>
    </source>
</evidence>
<evidence type="ECO:0000313" key="14">
    <source>
        <dbReference type="RefSeq" id="XP_060547815.1"/>
    </source>
</evidence>
<keyword evidence="4 10" id="KW-0175">Coiled coil</keyword>
<organism evidence="13 14">
    <name type="scientific">Pantherophis guttatus</name>
    <name type="common">Corn snake</name>
    <name type="synonym">Elaphe guttata</name>
    <dbReference type="NCBI Taxonomy" id="94885"/>
    <lineage>
        <taxon>Eukaryota</taxon>
        <taxon>Metazoa</taxon>
        <taxon>Chordata</taxon>
        <taxon>Craniata</taxon>
        <taxon>Vertebrata</taxon>
        <taxon>Euteleostomi</taxon>
        <taxon>Lepidosauria</taxon>
        <taxon>Squamata</taxon>
        <taxon>Bifurcata</taxon>
        <taxon>Unidentata</taxon>
        <taxon>Episquamata</taxon>
        <taxon>Toxicofera</taxon>
        <taxon>Serpentes</taxon>
        <taxon>Colubroidea</taxon>
        <taxon>Colubridae</taxon>
        <taxon>Colubrinae</taxon>
        <taxon>Pantherophis</taxon>
    </lineage>
</organism>
<proteinExistence type="inferred from homology"/>
<evidence type="ECO:0000256" key="6">
    <source>
        <dbReference type="ARBA" id="ARBA00040324"/>
    </source>
</evidence>
<dbReference type="InterPro" id="IPR039008">
    <property type="entry name" value="IF_rod_dom"/>
</dbReference>
<keyword evidence="2" id="KW-0416">Keratin</keyword>
<feature type="compositionally biased region" description="Gly residues" evidence="11">
    <location>
        <begin position="968"/>
        <end position="985"/>
    </location>
</feature>
<dbReference type="SUPFAM" id="SSF64593">
    <property type="entry name" value="Intermediate filament protein, coiled coil region"/>
    <property type="match status" value="4"/>
</dbReference>
<feature type="domain" description="IF rod" evidence="12">
    <location>
        <begin position="635"/>
        <end position="947"/>
    </location>
</feature>
<reference evidence="14" key="1">
    <citation type="submission" date="2025-08" db="UniProtKB">
        <authorList>
            <consortium name="RefSeq"/>
        </authorList>
    </citation>
    <scope>IDENTIFICATION</scope>
    <source>
        <tissue evidence="14">Blood</tissue>
    </source>
</reference>
<keyword evidence="1" id="KW-0597">Phosphoprotein</keyword>
<keyword evidence="13" id="KW-1185">Reference proteome</keyword>
<dbReference type="GeneID" id="117665015"/>
<dbReference type="InterPro" id="IPR018039">
    <property type="entry name" value="IF_conserved"/>
</dbReference>
<dbReference type="Gene3D" id="1.20.5.170">
    <property type="match status" value="2"/>
</dbReference>
<dbReference type="RefSeq" id="XP_060547815.1">
    <property type="nucleotide sequence ID" value="XM_060691832.1"/>
</dbReference>
<evidence type="ECO:0000256" key="4">
    <source>
        <dbReference type="ARBA" id="ARBA00023054"/>
    </source>
</evidence>
<evidence type="ECO:0000256" key="9">
    <source>
        <dbReference type="RuleBase" id="RU000685"/>
    </source>
</evidence>
<evidence type="ECO:0000256" key="5">
    <source>
        <dbReference type="ARBA" id="ARBA00037562"/>
    </source>
</evidence>
<evidence type="ECO:0000256" key="8">
    <source>
        <dbReference type="ARBA" id="ARBA00042489"/>
    </source>
</evidence>
<dbReference type="Gene3D" id="1.20.5.1160">
    <property type="entry name" value="Vasodilator-stimulated phosphoprotein"/>
    <property type="match status" value="2"/>
</dbReference>
<sequence>MNTYSFRQSSSNIGGGGFGGSSSFRTPSIHGGSGGYGISVSSARLASSGFGGSLGGGYGGGYGGGSFNFGSGCFGGAGGAGGNINASDGLLSGNEKVTMQNLNDRLANYLDKVRALEEANTELEVKIREWYQKQGPTATRDYSPYYKTIEDLRDKILVATIENNKMILQIDNARLAADDFKTKFETEQALRMSVEADINGLRRVLDELTLARTDLELQIESLKEELAYLKKNHEEEMSALSGQLGGQVSVEVDSAPGIDLTKILADMRDQYELLADKNRRDAEAWFTSKTEELTKEVAINTEQLQTSKTEITDLRRTLQGLEIELQSQLSMKSALEGTLGDTEARYGAQLCQIQSLISNLEAQLVDVRSDMERQNNDYKMLMDIKSRLEQEIETYRQLLDGQDFNFSAGIIEWTQLELDNLDQKTRKLMTMHCALHPKSDIDQLYLPRSQDGKGLLQVKQTVEEEKHSLNDYIQKEKEPLLKETKPSNSLASELSFTMSHYYQSSSSSYGGGGGGGSGRVASVRHGPSSIHGGAGGRVSASSARFVSSGSGYGGGYGYGSGLGGGCAIGYGSVGGLGYGNYFGSSGGYGGGVGGGYGCGVGGGYGGGVGGGYGGGLDFVVGGGGGGDGGLLTGNEKITMQNLNDRLANYLDKVRALEEANTELEIKIRDWHQKQAPSSPAKDYSHYYKIISDLRDKIHDATIDNSRTILEIDNARLAADDFRLKYENELHLRQGVESDINGLRRVLDELTLFKSDMEMQIEEKKEDLAYLKKNHEELMKEFSTQLTGKVSVEMDAAPGVDLTKILADMREQYEQMAERNRKDAEAWFFTKTEELNREVATHTEQLQTSKTEISELRRTIQSLEIELQSQLSMKAGLETSLAETEGRYCAQLAQIQNLITNVEEQLAELRNDMERQNHEYRMLMDIKTRLEQEIATYRNLLEGQDSKLPGWSPKDATYGGSSTINYSSGGSGSGGGGAISGSGYSSGGSSVTTSKVRSGNF</sequence>
<dbReference type="PROSITE" id="PS51842">
    <property type="entry name" value="IF_ROD_2"/>
    <property type="match status" value="2"/>
</dbReference>
<dbReference type="InterPro" id="IPR002957">
    <property type="entry name" value="Keratin_I"/>
</dbReference>
<comment type="function">
    <text evidence="5">Involved in the organization of myofibers. Together with KRT8, helps to link the contractile apparatus to dystrophin at the costameres of striated muscle.</text>
</comment>
<evidence type="ECO:0000256" key="1">
    <source>
        <dbReference type="ARBA" id="ARBA00022553"/>
    </source>
</evidence>
<dbReference type="PROSITE" id="PS00226">
    <property type="entry name" value="IF_ROD_1"/>
    <property type="match status" value="2"/>
</dbReference>
<evidence type="ECO:0000259" key="12">
    <source>
        <dbReference type="PROSITE" id="PS51842"/>
    </source>
</evidence>
<dbReference type="Gene3D" id="1.20.5.500">
    <property type="entry name" value="Single helix bin"/>
    <property type="match status" value="2"/>
</dbReference>
<gene>
    <name evidence="14" type="primary">LOC117665015</name>
</gene>
<evidence type="ECO:0000256" key="7">
    <source>
        <dbReference type="ARBA" id="ARBA00041710"/>
    </source>
</evidence>
<accession>A0ABM3ZHG9</accession>
<feature type="coiled-coil region" evidence="10">
    <location>
        <begin position="753"/>
        <end position="780"/>
    </location>
</feature>
<dbReference type="Pfam" id="PF00038">
    <property type="entry name" value="Filament"/>
    <property type="match status" value="2"/>
</dbReference>
<feature type="coiled-coil region" evidence="10">
    <location>
        <begin position="805"/>
        <end position="946"/>
    </location>
</feature>
<dbReference type="PANTHER" id="PTHR23239">
    <property type="entry name" value="INTERMEDIATE FILAMENT"/>
    <property type="match status" value="1"/>
</dbReference>
<dbReference type="PANTHER" id="PTHR23239:SF14">
    <property type="entry name" value="KERATIN, TYPE I CYTOSKELETAL 19"/>
    <property type="match status" value="1"/>
</dbReference>